<dbReference type="OrthoDB" id="9798107at2"/>
<name>A0A5C6FAB1_9BACT</name>
<dbReference type="InterPro" id="IPR005502">
    <property type="entry name" value="Ribosyl_crysJ1"/>
</dbReference>
<feature type="binding site" evidence="3">
    <location>
        <position position="210"/>
    </location>
    <ligand>
        <name>Mg(2+)</name>
        <dbReference type="ChEBI" id="CHEBI:18420"/>
        <label>1</label>
    </ligand>
</feature>
<feature type="binding site" evidence="3">
    <location>
        <position position="211"/>
    </location>
    <ligand>
        <name>Mg(2+)</name>
        <dbReference type="ChEBI" id="CHEBI:18420"/>
        <label>1</label>
    </ligand>
</feature>
<sequence>MSWIEHDDTARDTADPVDWPFSVFQSRCSNPAGGISLKAWCRIGVRLFGFAVCLGSGRGTAGNERCRYSGDESRYVQRTRAWEHLAGISALDSNISVGCRLILSGMTQRTPSLFDDFDDESFSVDSLDDLIDQRRIPIRRGDLLSSTPISVDVQRLRADHRVAGMLIGVGVGDALGHSTEWRFDPDSRHQRFGTIVDHLRGSDVRAGRISDDAQMTFWTVERLLSHGRFEFDDVVGCFVDRQGKIVGMGKNTGASLTRHHRRLQSGRASIESCAGDPIIEGRGNGGLMRFAPIVLPYLRQPSNEMYADAIMSTLATHGNSWALASIAPMTHLLWSVLARDVDDPPPDAWWLDEYIRVGADIEIGPMPYPLDTDPIPRWFQNFRGGLCDFLDGPVRDAFRKGVPLRDACSLDGFGSRADILQTVPAVLYTLMCHADDMTSSLIAAVNDTKDNDTIAAIVGAYVGAIHGRKAIRGRWIDGITSYSLGCQGKESRCDRDVMIEMAEAAEEKFS</sequence>
<reference evidence="4 5" key="1">
    <citation type="submission" date="2019-02" db="EMBL/GenBank/DDBJ databases">
        <title>Deep-cultivation of Planctomycetes and their phenomic and genomic characterization uncovers novel biology.</title>
        <authorList>
            <person name="Wiegand S."/>
            <person name="Jogler M."/>
            <person name="Boedeker C."/>
            <person name="Pinto D."/>
            <person name="Vollmers J."/>
            <person name="Rivas-Marin E."/>
            <person name="Kohn T."/>
            <person name="Peeters S.H."/>
            <person name="Heuer A."/>
            <person name="Rast P."/>
            <person name="Oberbeckmann S."/>
            <person name="Bunk B."/>
            <person name="Jeske O."/>
            <person name="Meyerdierks A."/>
            <person name="Storesund J.E."/>
            <person name="Kallscheuer N."/>
            <person name="Luecker S."/>
            <person name="Lage O.M."/>
            <person name="Pohl T."/>
            <person name="Merkel B.J."/>
            <person name="Hornburger P."/>
            <person name="Mueller R.-W."/>
            <person name="Bruemmer F."/>
            <person name="Labrenz M."/>
            <person name="Spormann A.M."/>
            <person name="Op Den Camp H."/>
            <person name="Overmann J."/>
            <person name="Amann R."/>
            <person name="Jetten M.S.M."/>
            <person name="Mascher T."/>
            <person name="Medema M.H."/>
            <person name="Devos D.P."/>
            <person name="Kaster A.-K."/>
            <person name="Ovreas L."/>
            <person name="Rohde M."/>
            <person name="Galperin M.Y."/>
            <person name="Jogler C."/>
        </authorList>
    </citation>
    <scope>NUCLEOTIDE SEQUENCE [LARGE SCALE GENOMIC DNA]</scope>
    <source>
        <strain evidence="4 5">Poly51</strain>
    </source>
</reference>
<keyword evidence="2 4" id="KW-0378">Hydrolase</keyword>
<dbReference type="GO" id="GO:0016787">
    <property type="term" value="F:hydrolase activity"/>
    <property type="evidence" value="ECO:0007669"/>
    <property type="project" value="UniProtKB-KW"/>
</dbReference>
<dbReference type="AlphaFoldDB" id="A0A5C6FAB1"/>
<keyword evidence="5" id="KW-1185">Reference proteome</keyword>
<dbReference type="Pfam" id="PF03747">
    <property type="entry name" value="ADP_ribosyl_GH"/>
    <property type="match status" value="1"/>
</dbReference>
<dbReference type="PANTHER" id="PTHR16222">
    <property type="entry name" value="ADP-RIBOSYLGLYCOHYDROLASE"/>
    <property type="match status" value="1"/>
</dbReference>
<proteinExistence type="inferred from homology"/>
<organism evidence="4 5">
    <name type="scientific">Rubripirellula tenax</name>
    <dbReference type="NCBI Taxonomy" id="2528015"/>
    <lineage>
        <taxon>Bacteria</taxon>
        <taxon>Pseudomonadati</taxon>
        <taxon>Planctomycetota</taxon>
        <taxon>Planctomycetia</taxon>
        <taxon>Pirellulales</taxon>
        <taxon>Pirellulaceae</taxon>
        <taxon>Rubripirellula</taxon>
    </lineage>
</organism>
<dbReference type="InterPro" id="IPR050792">
    <property type="entry name" value="ADP-ribosylglycohydrolase"/>
</dbReference>
<evidence type="ECO:0000313" key="4">
    <source>
        <dbReference type="EMBL" id="TWU58703.1"/>
    </source>
</evidence>
<feature type="binding site" evidence="3">
    <location>
        <position position="212"/>
    </location>
    <ligand>
        <name>Mg(2+)</name>
        <dbReference type="ChEBI" id="CHEBI:18420"/>
        <label>1</label>
    </ligand>
</feature>
<keyword evidence="3" id="KW-0460">Magnesium</keyword>
<feature type="binding site" evidence="3">
    <location>
        <position position="452"/>
    </location>
    <ligand>
        <name>Mg(2+)</name>
        <dbReference type="ChEBI" id="CHEBI:18420"/>
        <label>1</label>
    </ligand>
</feature>
<feature type="binding site" evidence="3">
    <location>
        <position position="453"/>
    </location>
    <ligand>
        <name>Mg(2+)</name>
        <dbReference type="ChEBI" id="CHEBI:18420"/>
        <label>1</label>
    </ligand>
</feature>
<dbReference type="GO" id="GO:0046872">
    <property type="term" value="F:metal ion binding"/>
    <property type="evidence" value="ECO:0007669"/>
    <property type="project" value="UniProtKB-KW"/>
</dbReference>
<dbReference type="Gene3D" id="1.10.4080.10">
    <property type="entry name" value="ADP-ribosylation/Crystallin J1"/>
    <property type="match status" value="1"/>
</dbReference>
<evidence type="ECO:0000256" key="3">
    <source>
        <dbReference type="PIRSR" id="PIRSR605502-1"/>
    </source>
</evidence>
<dbReference type="InterPro" id="IPR036705">
    <property type="entry name" value="Ribosyl_crysJ1_sf"/>
</dbReference>
<dbReference type="EMBL" id="SJPW01000002">
    <property type="protein sequence ID" value="TWU58703.1"/>
    <property type="molecule type" value="Genomic_DNA"/>
</dbReference>
<evidence type="ECO:0000256" key="2">
    <source>
        <dbReference type="ARBA" id="ARBA00022801"/>
    </source>
</evidence>
<comment type="cofactor">
    <cofactor evidence="3">
        <name>Mg(2+)</name>
        <dbReference type="ChEBI" id="CHEBI:18420"/>
    </cofactor>
    <text evidence="3">Binds 2 magnesium ions per subunit.</text>
</comment>
<dbReference type="PANTHER" id="PTHR16222:SF24">
    <property type="entry name" value="ADP-RIBOSYLHYDROLASE ARH3"/>
    <property type="match status" value="1"/>
</dbReference>
<accession>A0A5C6FAB1</accession>
<comment type="caution">
    <text evidence="4">The sequence shown here is derived from an EMBL/GenBank/DDBJ whole genome shotgun (WGS) entry which is preliminary data.</text>
</comment>
<evidence type="ECO:0000256" key="1">
    <source>
        <dbReference type="ARBA" id="ARBA00010702"/>
    </source>
</evidence>
<protein>
    <submittedName>
        <fullName evidence="4">ADP-ribosylglycohydrolase</fullName>
    </submittedName>
</protein>
<dbReference type="Proteomes" id="UP000318288">
    <property type="component" value="Unassembled WGS sequence"/>
</dbReference>
<keyword evidence="3" id="KW-0479">Metal-binding</keyword>
<dbReference type="SUPFAM" id="SSF101478">
    <property type="entry name" value="ADP-ribosylglycohydrolase"/>
    <property type="match status" value="1"/>
</dbReference>
<gene>
    <name evidence="4" type="ORF">Poly51_14830</name>
</gene>
<comment type="similarity">
    <text evidence="1">Belongs to the ADP-ribosylglycohydrolase family.</text>
</comment>
<evidence type="ECO:0000313" key="5">
    <source>
        <dbReference type="Proteomes" id="UP000318288"/>
    </source>
</evidence>
<feature type="binding site" evidence="3">
    <location>
        <position position="450"/>
    </location>
    <ligand>
        <name>Mg(2+)</name>
        <dbReference type="ChEBI" id="CHEBI:18420"/>
        <label>1</label>
    </ligand>
</feature>